<evidence type="ECO:0000256" key="1">
    <source>
        <dbReference type="ARBA" id="ARBA00022441"/>
    </source>
</evidence>
<dbReference type="Proteomes" id="UP000265520">
    <property type="component" value="Unassembled WGS sequence"/>
</dbReference>
<evidence type="ECO:0000256" key="3">
    <source>
        <dbReference type="SAM" id="Coils"/>
    </source>
</evidence>
<keyword evidence="1" id="KW-0880">Kelch repeat</keyword>
<dbReference type="PANTHER" id="PTHR46093:SF4">
    <property type="entry name" value="GALACTOSE OXIDASE_KELCH REPEAT SUPERFAMILY PROTEIN"/>
    <property type="match status" value="1"/>
</dbReference>
<sequence>DTVKEIELLREKLAGAELAQEEANNLSNIVHSDNVRLEHDVAFLKAVLDDTQKELHSTRGVLAGERARAFQLQVHPWKLD</sequence>
<name>A0A392QRX1_9FABA</name>
<proteinExistence type="predicted"/>
<evidence type="ECO:0000313" key="5">
    <source>
        <dbReference type="Proteomes" id="UP000265520"/>
    </source>
</evidence>
<evidence type="ECO:0000256" key="2">
    <source>
        <dbReference type="ARBA" id="ARBA00022737"/>
    </source>
</evidence>
<keyword evidence="5" id="KW-1185">Reference proteome</keyword>
<dbReference type="EMBL" id="LXQA010157566">
    <property type="protein sequence ID" value="MCI27141.1"/>
    <property type="molecule type" value="Genomic_DNA"/>
</dbReference>
<accession>A0A392QRX1</accession>
<feature type="non-terminal residue" evidence="4">
    <location>
        <position position="1"/>
    </location>
</feature>
<keyword evidence="2" id="KW-0677">Repeat</keyword>
<comment type="caution">
    <text evidence="4">The sequence shown here is derived from an EMBL/GenBank/DDBJ whole genome shotgun (WGS) entry which is preliminary data.</text>
</comment>
<organism evidence="4 5">
    <name type="scientific">Trifolium medium</name>
    <dbReference type="NCBI Taxonomy" id="97028"/>
    <lineage>
        <taxon>Eukaryota</taxon>
        <taxon>Viridiplantae</taxon>
        <taxon>Streptophyta</taxon>
        <taxon>Embryophyta</taxon>
        <taxon>Tracheophyta</taxon>
        <taxon>Spermatophyta</taxon>
        <taxon>Magnoliopsida</taxon>
        <taxon>eudicotyledons</taxon>
        <taxon>Gunneridae</taxon>
        <taxon>Pentapetalae</taxon>
        <taxon>rosids</taxon>
        <taxon>fabids</taxon>
        <taxon>Fabales</taxon>
        <taxon>Fabaceae</taxon>
        <taxon>Papilionoideae</taxon>
        <taxon>50 kb inversion clade</taxon>
        <taxon>NPAAA clade</taxon>
        <taxon>Hologalegina</taxon>
        <taxon>IRL clade</taxon>
        <taxon>Trifolieae</taxon>
        <taxon>Trifolium</taxon>
    </lineage>
</organism>
<feature type="coiled-coil region" evidence="3">
    <location>
        <begin position="6"/>
        <end position="54"/>
    </location>
</feature>
<reference evidence="4 5" key="1">
    <citation type="journal article" date="2018" name="Front. Plant Sci.">
        <title>Red Clover (Trifolium pratense) and Zigzag Clover (T. medium) - A Picture of Genomic Similarities and Differences.</title>
        <authorList>
            <person name="Dluhosova J."/>
            <person name="Istvanek J."/>
            <person name="Nedelnik J."/>
            <person name="Repkova J."/>
        </authorList>
    </citation>
    <scope>NUCLEOTIDE SEQUENCE [LARGE SCALE GENOMIC DNA]</scope>
    <source>
        <strain evidence="5">cv. 10/8</strain>
        <tissue evidence="4">Leaf</tissue>
    </source>
</reference>
<protein>
    <submittedName>
        <fullName evidence="4">Acyl-CoA-binding domain protein</fullName>
    </submittedName>
</protein>
<dbReference type="AlphaFoldDB" id="A0A392QRX1"/>
<evidence type="ECO:0000313" key="4">
    <source>
        <dbReference type="EMBL" id="MCI27141.1"/>
    </source>
</evidence>
<dbReference type="PANTHER" id="PTHR46093">
    <property type="entry name" value="ACYL-COA-BINDING DOMAIN-CONTAINING PROTEIN 5"/>
    <property type="match status" value="1"/>
</dbReference>
<keyword evidence="3" id="KW-0175">Coiled coil</keyword>